<feature type="compositionally biased region" description="Polar residues" evidence="1">
    <location>
        <begin position="17"/>
        <end position="31"/>
    </location>
</feature>
<evidence type="ECO:0000313" key="3">
    <source>
        <dbReference type="EMBL" id="MFD2277072.1"/>
    </source>
</evidence>
<protein>
    <submittedName>
        <fullName evidence="3">Uncharacterized protein</fullName>
    </submittedName>
</protein>
<dbReference type="Proteomes" id="UP001597297">
    <property type="component" value="Unassembled WGS sequence"/>
</dbReference>
<keyword evidence="2" id="KW-0812">Transmembrane</keyword>
<keyword evidence="2" id="KW-0472">Membrane</keyword>
<dbReference type="RefSeq" id="WP_377093136.1">
    <property type="nucleotide sequence ID" value="NZ_JBHSJM010000001.1"/>
</dbReference>
<gene>
    <name evidence="3" type="ORF">ACFSQZ_11370</name>
</gene>
<sequence>MASPVSYTPEMEENPYASPNSQTQVDATNTQANDSSVRLRKIVFAWEKLRLIYNICLLLPGLGVLFHASQKWGGSAANMLSAVLPFAIMANLCFFLGPLTELYASAIWRLQNSQPLRLWCFSLGLLISLLVMLIAFWAV</sequence>
<dbReference type="EMBL" id="JBHUJC010000037">
    <property type="protein sequence ID" value="MFD2277072.1"/>
    <property type="molecule type" value="Genomic_DNA"/>
</dbReference>
<feature type="transmembrane region" description="Helical" evidence="2">
    <location>
        <begin position="51"/>
        <end position="70"/>
    </location>
</feature>
<proteinExistence type="predicted"/>
<keyword evidence="2" id="KW-1133">Transmembrane helix</keyword>
<evidence type="ECO:0000256" key="2">
    <source>
        <dbReference type="SAM" id="Phobius"/>
    </source>
</evidence>
<feature type="transmembrane region" description="Helical" evidence="2">
    <location>
        <begin position="116"/>
        <end position="138"/>
    </location>
</feature>
<evidence type="ECO:0000313" key="4">
    <source>
        <dbReference type="Proteomes" id="UP001597297"/>
    </source>
</evidence>
<reference evidence="4" key="1">
    <citation type="journal article" date="2019" name="Int. J. Syst. Evol. Microbiol.">
        <title>The Global Catalogue of Microorganisms (GCM) 10K type strain sequencing project: providing services to taxonomists for standard genome sequencing and annotation.</title>
        <authorList>
            <consortium name="The Broad Institute Genomics Platform"/>
            <consortium name="The Broad Institute Genome Sequencing Center for Infectious Disease"/>
            <person name="Wu L."/>
            <person name="Ma J."/>
        </authorList>
    </citation>
    <scope>NUCLEOTIDE SEQUENCE [LARGE SCALE GENOMIC DNA]</scope>
    <source>
        <strain evidence="4">JCM 16545</strain>
    </source>
</reference>
<evidence type="ECO:0000256" key="1">
    <source>
        <dbReference type="SAM" id="MobiDB-lite"/>
    </source>
</evidence>
<accession>A0ABW5E3S9</accession>
<comment type="caution">
    <text evidence="3">The sequence shown here is derived from an EMBL/GenBank/DDBJ whole genome shotgun (WGS) entry which is preliminary data.</text>
</comment>
<name>A0ABW5E3S9_9BACT</name>
<feature type="region of interest" description="Disordered" evidence="1">
    <location>
        <begin position="1"/>
        <end position="31"/>
    </location>
</feature>
<organism evidence="3 4">
    <name type="scientific">Rubritalea spongiae</name>
    <dbReference type="NCBI Taxonomy" id="430797"/>
    <lineage>
        <taxon>Bacteria</taxon>
        <taxon>Pseudomonadati</taxon>
        <taxon>Verrucomicrobiota</taxon>
        <taxon>Verrucomicrobiia</taxon>
        <taxon>Verrucomicrobiales</taxon>
        <taxon>Rubritaleaceae</taxon>
        <taxon>Rubritalea</taxon>
    </lineage>
</organism>
<keyword evidence="4" id="KW-1185">Reference proteome</keyword>
<feature type="transmembrane region" description="Helical" evidence="2">
    <location>
        <begin position="82"/>
        <end position="104"/>
    </location>
</feature>